<evidence type="ECO:0000313" key="5">
    <source>
        <dbReference type="Proteomes" id="UP000572680"/>
    </source>
</evidence>
<dbReference type="GO" id="GO:0030245">
    <property type="term" value="P:cellulose catabolic process"/>
    <property type="evidence" value="ECO:0007669"/>
    <property type="project" value="UniProtKB-KW"/>
</dbReference>
<dbReference type="InterPro" id="IPR036434">
    <property type="entry name" value="Beta_cellobiohydrolase_sf"/>
</dbReference>
<dbReference type="SUPFAM" id="SSF51989">
    <property type="entry name" value="Glycosyl hydrolases family 6, cellulases"/>
    <property type="match status" value="1"/>
</dbReference>
<accession>A0A7W3LTU2</accession>
<keyword evidence="3" id="KW-0732">Signal</keyword>
<feature type="active site" description="Proton donor" evidence="1">
    <location>
        <position position="147"/>
    </location>
</feature>
<dbReference type="Gene3D" id="3.20.20.40">
    <property type="entry name" value="1, 4-beta cellobiohydrolase"/>
    <property type="match status" value="1"/>
</dbReference>
<dbReference type="PANTHER" id="PTHR34876:SF4">
    <property type="entry name" value="1,4-BETA-D-GLUCAN CELLOBIOHYDROLASE C-RELATED"/>
    <property type="match status" value="1"/>
</dbReference>
<feature type="binding site" evidence="2">
    <location>
        <position position="220"/>
    </location>
    <ligand>
        <name>substrate</name>
    </ligand>
</feature>
<protein>
    <recommendedName>
        <fullName evidence="3">Glucanase</fullName>
        <ecNumber evidence="3">3.2.1.-</ecNumber>
    </recommendedName>
</protein>
<dbReference type="PIRSF" id="PIRSF001100">
    <property type="entry name" value="Beta_cellobiohydrolase"/>
    <property type="match status" value="1"/>
</dbReference>
<sequence length="321" mass="33774">MLARKLLVLLPVVALAGCAQQDVQVSAASQAVASPFYVDPGSNPANWVRAHPNDPRAAKIKQAVAQRPMGRWFGGWSGDVRKAADGYVAAAQRAGKTPILVPYNITDRDCSGHSSGGAGSPAKYRAWIEAFAAGIGTRPAVVVLEPDAVAQIGCLPTEAARKSRRDLLKHAVNQLKAKAPKAKVYLDGGNARWHKPADIAALMHSAGLKNVRGFALNVSNYFTTADTVKYAKEVNAALSAKYGYTRTFVVDTSRNGKGGRPGDWCNPAGAKLGTVSQMGGGAEMLLWVKVPGDSDGKCGVAPNTPAGQFSPDLAMRLIDGR</sequence>
<dbReference type="PRINTS" id="PR00733">
    <property type="entry name" value="GLHYDRLASE6"/>
</dbReference>
<keyword evidence="5" id="KW-1185">Reference proteome</keyword>
<feature type="active site" description="Proton acceptor" evidence="1">
    <location>
        <position position="295"/>
    </location>
</feature>
<dbReference type="Proteomes" id="UP000572680">
    <property type="component" value="Unassembled WGS sequence"/>
</dbReference>
<organism evidence="4 5">
    <name type="scientific">Actinomadura namibiensis</name>
    <dbReference type="NCBI Taxonomy" id="182080"/>
    <lineage>
        <taxon>Bacteria</taxon>
        <taxon>Bacillati</taxon>
        <taxon>Actinomycetota</taxon>
        <taxon>Actinomycetes</taxon>
        <taxon>Streptosporangiales</taxon>
        <taxon>Thermomonosporaceae</taxon>
        <taxon>Actinomadura</taxon>
    </lineage>
</organism>
<feature type="binding site" evidence="2">
    <location>
        <position position="264"/>
    </location>
    <ligand>
        <name>substrate</name>
    </ligand>
</feature>
<dbReference type="PANTHER" id="PTHR34876">
    <property type="match status" value="1"/>
</dbReference>
<gene>
    <name evidence="4" type="ORF">HNR61_005838</name>
</gene>
<dbReference type="EC" id="3.2.1.-" evidence="3"/>
<dbReference type="PROSITE" id="PS51257">
    <property type="entry name" value="PROKAR_LIPOPROTEIN"/>
    <property type="match status" value="1"/>
</dbReference>
<feature type="binding site" evidence="2">
    <location>
        <position position="72"/>
    </location>
    <ligand>
        <name>substrate</name>
    </ligand>
</feature>
<name>A0A7W3LTU2_ACTNM</name>
<comment type="caution">
    <text evidence="4">The sequence shown here is derived from an EMBL/GenBank/DDBJ whole genome shotgun (WGS) entry which is preliminary data.</text>
</comment>
<feature type="binding site" evidence="2">
    <location>
        <position position="193"/>
    </location>
    <ligand>
        <name>substrate</name>
    </ligand>
</feature>
<keyword evidence="3" id="KW-0119">Carbohydrate metabolism</keyword>
<evidence type="ECO:0000256" key="2">
    <source>
        <dbReference type="PIRSR" id="PIRSR001100-2"/>
    </source>
</evidence>
<keyword evidence="3" id="KW-0624">Polysaccharide degradation</keyword>
<keyword evidence="3 4" id="KW-0326">Glycosidase</keyword>
<dbReference type="RefSeq" id="WP_312898141.1">
    <property type="nucleotide sequence ID" value="NZ_BAAALP010000001.1"/>
</dbReference>
<feature type="chain" id="PRO_5039756536" description="Glucanase" evidence="3">
    <location>
        <begin position="22"/>
        <end position="321"/>
    </location>
</feature>
<dbReference type="Pfam" id="PF01341">
    <property type="entry name" value="Glyco_hydro_6"/>
    <property type="match status" value="1"/>
</dbReference>
<evidence type="ECO:0000256" key="3">
    <source>
        <dbReference type="RuleBase" id="RU361186"/>
    </source>
</evidence>
<evidence type="ECO:0000313" key="4">
    <source>
        <dbReference type="EMBL" id="MBA8954184.1"/>
    </source>
</evidence>
<feature type="binding site" evidence="2">
    <location>
        <position position="289"/>
    </location>
    <ligand>
        <name>substrate</name>
    </ligand>
</feature>
<reference evidence="4 5" key="1">
    <citation type="submission" date="2020-08" db="EMBL/GenBank/DDBJ databases">
        <title>Genomic Encyclopedia of Type Strains, Phase IV (KMG-IV): sequencing the most valuable type-strain genomes for metagenomic binning, comparative biology and taxonomic classification.</title>
        <authorList>
            <person name="Goeker M."/>
        </authorList>
    </citation>
    <scope>NUCLEOTIDE SEQUENCE [LARGE SCALE GENOMIC DNA]</scope>
    <source>
        <strain evidence="4 5">DSM 44197</strain>
    </source>
</reference>
<evidence type="ECO:0000256" key="1">
    <source>
        <dbReference type="PIRSR" id="PIRSR001100-1"/>
    </source>
</evidence>
<feature type="signal peptide" evidence="3">
    <location>
        <begin position="1"/>
        <end position="21"/>
    </location>
</feature>
<dbReference type="AlphaFoldDB" id="A0A7W3LTU2"/>
<dbReference type="EMBL" id="JACJIA010000008">
    <property type="protein sequence ID" value="MBA8954184.1"/>
    <property type="molecule type" value="Genomic_DNA"/>
</dbReference>
<keyword evidence="3 4" id="KW-0378">Hydrolase</keyword>
<dbReference type="GO" id="GO:0004553">
    <property type="term" value="F:hydrolase activity, hydrolyzing O-glycosyl compounds"/>
    <property type="evidence" value="ECO:0007669"/>
    <property type="project" value="InterPro"/>
</dbReference>
<comment type="similarity">
    <text evidence="3">Belongs to the glycosyl hydrolase family 6.</text>
</comment>
<dbReference type="InterPro" id="IPR016288">
    <property type="entry name" value="Beta_cellobiohydrolase"/>
</dbReference>
<proteinExistence type="inferred from homology"/>
<keyword evidence="3" id="KW-0136">Cellulose degradation</keyword>